<dbReference type="AlphaFoldDB" id="Q4CVS3"/>
<dbReference type="PaxDb" id="353153-Q4CVS3"/>
<dbReference type="RefSeq" id="XP_806227.1">
    <property type="nucleotide sequence ID" value="XM_801134.1"/>
</dbReference>
<dbReference type="Proteomes" id="UP000002296">
    <property type="component" value="Unassembled WGS sequence"/>
</dbReference>
<reference evidence="2 3" key="1">
    <citation type="journal article" date="2005" name="Science">
        <title>The genome sequence of Trypanosoma cruzi, etiologic agent of Chagas disease.</title>
        <authorList>
            <person name="El-Sayed N.M."/>
            <person name="Myler P.J."/>
            <person name="Bartholomeu D.C."/>
            <person name="Nilsson D."/>
            <person name="Aggarwal G."/>
            <person name="Tran A.N."/>
            <person name="Ghedin E."/>
            <person name="Worthey E.A."/>
            <person name="Delcher A.L."/>
            <person name="Blandin G."/>
            <person name="Westenberger S.J."/>
            <person name="Caler E."/>
            <person name="Cerqueira G.C."/>
            <person name="Branche C."/>
            <person name="Haas B."/>
            <person name="Anupama A."/>
            <person name="Arner E."/>
            <person name="Aslund L."/>
            <person name="Attipoe P."/>
            <person name="Bontempi E."/>
            <person name="Bringaud F."/>
            <person name="Burton P."/>
            <person name="Cadag E."/>
            <person name="Campbell D.A."/>
            <person name="Carrington M."/>
            <person name="Crabtree J."/>
            <person name="Darban H."/>
            <person name="da Silveira J.F."/>
            <person name="de Jong P."/>
            <person name="Edwards K."/>
            <person name="Englund P.T."/>
            <person name="Fazelina G."/>
            <person name="Feldblyum T."/>
            <person name="Ferella M."/>
            <person name="Frasch A.C."/>
            <person name="Gull K."/>
            <person name="Horn D."/>
            <person name="Hou L."/>
            <person name="Huang Y."/>
            <person name="Kindlund E."/>
            <person name="Klingbeil M."/>
            <person name="Kluge S."/>
            <person name="Koo H."/>
            <person name="Lacerda D."/>
            <person name="Levin M.J."/>
            <person name="Lorenzi H."/>
            <person name="Louie T."/>
            <person name="Machado C.R."/>
            <person name="McCulloch R."/>
            <person name="McKenna A."/>
            <person name="Mizuno Y."/>
            <person name="Mottram J.C."/>
            <person name="Nelson S."/>
            <person name="Ochaya S."/>
            <person name="Osoegawa K."/>
            <person name="Pai G."/>
            <person name="Parsons M."/>
            <person name="Pentony M."/>
            <person name="Pettersson U."/>
            <person name="Pop M."/>
            <person name="Ramirez J.L."/>
            <person name="Rinta J."/>
            <person name="Robertson L."/>
            <person name="Salzberg S.L."/>
            <person name="Sanchez D.O."/>
            <person name="Seyler A."/>
            <person name="Sharma R."/>
            <person name="Shetty J."/>
            <person name="Simpson A.J."/>
            <person name="Sisk E."/>
            <person name="Tammi M.T."/>
            <person name="Tarleton R."/>
            <person name="Teixeira S."/>
            <person name="Van Aken S."/>
            <person name="Vogt C."/>
            <person name="Ward P.N."/>
            <person name="Wickstead B."/>
            <person name="Wortman J."/>
            <person name="White O."/>
            <person name="Fraser C.M."/>
            <person name="Stuart K.D."/>
            <person name="Andersson B."/>
        </authorList>
    </citation>
    <scope>NUCLEOTIDE SEQUENCE [LARGE SCALE GENOMIC DNA]</scope>
    <source>
        <strain evidence="2 3">CL Brener</strain>
    </source>
</reference>
<accession>Q4CVS3</accession>
<organism evidence="2 3">
    <name type="scientific">Trypanosoma cruzi (strain CL Brener)</name>
    <dbReference type="NCBI Taxonomy" id="353153"/>
    <lineage>
        <taxon>Eukaryota</taxon>
        <taxon>Discoba</taxon>
        <taxon>Euglenozoa</taxon>
        <taxon>Kinetoplastea</taxon>
        <taxon>Metakinetoplastina</taxon>
        <taxon>Trypanosomatida</taxon>
        <taxon>Trypanosomatidae</taxon>
        <taxon>Trypanosoma</taxon>
        <taxon>Schizotrypanum</taxon>
    </lineage>
</organism>
<evidence type="ECO:0000313" key="3">
    <source>
        <dbReference type="Proteomes" id="UP000002296"/>
    </source>
</evidence>
<name>Q4CVS3_TRYCC</name>
<evidence type="ECO:0000256" key="1">
    <source>
        <dbReference type="SAM" id="MobiDB-lite"/>
    </source>
</evidence>
<dbReference type="GeneID" id="3536179"/>
<evidence type="ECO:0000313" key="2">
    <source>
        <dbReference type="EMBL" id="EAN84376.1"/>
    </source>
</evidence>
<protein>
    <submittedName>
        <fullName evidence="2">Uncharacterized protein</fullName>
    </submittedName>
</protein>
<keyword evidence="3" id="KW-1185">Reference proteome</keyword>
<proteinExistence type="predicted"/>
<sequence>MKRRKEETVGVRRGSHPLWECCTAFGGIALKCRTITHEDVARSVRSLFVSAAVGVGAAASDLSARWPQRVAVALFSREICYDAFTCVLFRGQFADGCAIAEWRERCGGKCVIAAVRSRAGRLAAEGIARPSQHRSCLAPSLSHCSILADAGGTQRGRGSRHRHECDRKETRLLLRSEGKHRVAQRRAQNPLAESAHDTGQWPRSVCVVEDTAVESLLPSGWTVG</sequence>
<comment type="caution">
    <text evidence="2">The sequence shown here is derived from an EMBL/GenBank/DDBJ whole genome shotgun (WGS) entry which is preliminary data.</text>
</comment>
<dbReference type="EMBL" id="AAHK01001712">
    <property type="protein sequence ID" value="EAN84376.1"/>
    <property type="molecule type" value="Genomic_DNA"/>
</dbReference>
<dbReference type="KEGG" id="tcr:420293.31"/>
<gene>
    <name evidence="2" type="ORF">Tc00.1047053420293.31</name>
</gene>
<feature type="region of interest" description="Disordered" evidence="1">
    <location>
        <begin position="178"/>
        <end position="197"/>
    </location>
</feature>
<dbReference type="InParanoid" id="Q4CVS3"/>